<feature type="repeat" description="PPR" evidence="3">
    <location>
        <begin position="80"/>
        <end position="114"/>
    </location>
</feature>
<dbReference type="Pfam" id="PF12854">
    <property type="entry name" value="PPR_1"/>
    <property type="match status" value="1"/>
</dbReference>
<accession>A0A6P5Z5Z3</accession>
<dbReference type="InterPro" id="IPR002885">
    <property type="entry name" value="PPR_rpt"/>
</dbReference>
<keyword evidence="2" id="KW-0677">Repeat</keyword>
<dbReference type="GeneID" id="111297855"/>
<protein>
    <submittedName>
        <fullName evidence="5">Pentatricopeptide repeat-containing protein At3g09060-like</fullName>
    </submittedName>
</protein>
<feature type="repeat" description="PPR" evidence="3">
    <location>
        <begin position="153"/>
        <end position="184"/>
    </location>
</feature>
<comment type="similarity">
    <text evidence="1">Belongs to the PPR family. P subfamily.</text>
</comment>
<reference evidence="5" key="1">
    <citation type="submission" date="2025-08" db="UniProtKB">
        <authorList>
            <consortium name="RefSeq"/>
        </authorList>
    </citation>
    <scope>IDENTIFICATION</scope>
    <source>
        <tissue evidence="5">Fruit stalk</tissue>
    </source>
</reference>
<dbReference type="PANTHER" id="PTHR46128:SF211">
    <property type="entry name" value="PENTACOTRIPEPTIDE-REPEAT REGION OF PRORP DOMAIN-CONTAINING PROTEIN"/>
    <property type="match status" value="1"/>
</dbReference>
<dbReference type="NCBIfam" id="TIGR00756">
    <property type="entry name" value="PPR"/>
    <property type="match status" value="3"/>
</dbReference>
<dbReference type="PANTHER" id="PTHR46128">
    <property type="entry name" value="MITOCHONDRIAL GROUP I INTRON SPLICING FACTOR CCM1"/>
    <property type="match status" value="1"/>
</dbReference>
<evidence type="ECO:0000256" key="1">
    <source>
        <dbReference type="ARBA" id="ARBA00007626"/>
    </source>
</evidence>
<evidence type="ECO:0000313" key="5">
    <source>
        <dbReference type="RefSeq" id="XP_022748183.1"/>
    </source>
</evidence>
<dbReference type="Gene3D" id="1.25.40.10">
    <property type="entry name" value="Tetratricopeptide repeat domain"/>
    <property type="match status" value="3"/>
</dbReference>
<dbReference type="KEGG" id="dzi:111297855"/>
<dbReference type="InterPro" id="IPR011990">
    <property type="entry name" value="TPR-like_helical_dom_sf"/>
</dbReference>
<dbReference type="PROSITE" id="PS51375">
    <property type="entry name" value="PPR"/>
    <property type="match status" value="2"/>
</dbReference>
<dbReference type="Pfam" id="PF01535">
    <property type="entry name" value="PPR"/>
    <property type="match status" value="1"/>
</dbReference>
<dbReference type="InterPro" id="IPR050872">
    <property type="entry name" value="PPR_P_subfamily"/>
</dbReference>
<organism evidence="4 5">
    <name type="scientific">Durio zibethinus</name>
    <name type="common">Durian</name>
    <dbReference type="NCBI Taxonomy" id="66656"/>
    <lineage>
        <taxon>Eukaryota</taxon>
        <taxon>Viridiplantae</taxon>
        <taxon>Streptophyta</taxon>
        <taxon>Embryophyta</taxon>
        <taxon>Tracheophyta</taxon>
        <taxon>Spermatophyta</taxon>
        <taxon>Magnoliopsida</taxon>
        <taxon>eudicotyledons</taxon>
        <taxon>Gunneridae</taxon>
        <taxon>Pentapetalae</taxon>
        <taxon>rosids</taxon>
        <taxon>malvids</taxon>
        <taxon>Malvales</taxon>
        <taxon>Malvaceae</taxon>
        <taxon>Helicteroideae</taxon>
        <taxon>Durio</taxon>
    </lineage>
</organism>
<keyword evidence="4" id="KW-1185">Reference proteome</keyword>
<evidence type="ECO:0000313" key="4">
    <source>
        <dbReference type="Proteomes" id="UP000515121"/>
    </source>
</evidence>
<dbReference type="AlphaFoldDB" id="A0A6P5Z5Z3"/>
<sequence length="212" mass="24739">MKQIFGCEPWIRSYSTLLNAFAESNRWEQAESLFKHFETVGKKSQICKLNILIKVACKRKHFDHTKRLLDWICKTGFHPNVQSYWTLINGLVKGGNLVIALELFDEMFKRKVTPDVMCYNIVIDGFFFFRKREFVEATEVWVRLLEDSSAYPNSVTYNIMINGLCKCGKFDKCLRFPFMDSGFNLSESHTLLRGSSKYWATLPYPRIQGSNL</sequence>
<dbReference type="Proteomes" id="UP000515121">
    <property type="component" value="Unplaced"/>
</dbReference>
<gene>
    <name evidence="5" type="primary">LOC111297855</name>
</gene>
<name>A0A6P5Z5Z3_DURZI</name>
<dbReference type="OrthoDB" id="185373at2759"/>
<dbReference type="RefSeq" id="XP_022748183.1">
    <property type="nucleotide sequence ID" value="XM_022892448.1"/>
</dbReference>
<evidence type="ECO:0000256" key="3">
    <source>
        <dbReference type="PROSITE-ProRule" id="PRU00708"/>
    </source>
</evidence>
<proteinExistence type="inferred from homology"/>
<evidence type="ECO:0000256" key="2">
    <source>
        <dbReference type="ARBA" id="ARBA00022737"/>
    </source>
</evidence>
<dbReference type="Pfam" id="PF13041">
    <property type="entry name" value="PPR_2"/>
    <property type="match status" value="1"/>
</dbReference>